<evidence type="ECO:0000256" key="4">
    <source>
        <dbReference type="ARBA" id="ARBA00022989"/>
    </source>
</evidence>
<feature type="domain" description="MSP" evidence="7">
    <location>
        <begin position="12"/>
        <end position="139"/>
    </location>
</feature>
<name>A0AAD1XU76_EUPCR</name>
<dbReference type="InterPro" id="IPR008962">
    <property type="entry name" value="PapD-like_sf"/>
</dbReference>
<evidence type="ECO:0000256" key="5">
    <source>
        <dbReference type="ARBA" id="ARBA00023136"/>
    </source>
</evidence>
<evidence type="ECO:0000256" key="6">
    <source>
        <dbReference type="SAM" id="Phobius"/>
    </source>
</evidence>
<comment type="similarity">
    <text evidence="2">Belongs to the VAMP-associated protein (VAP) (TC 9.B.17) family.</text>
</comment>
<comment type="caution">
    <text evidence="8">The sequence shown here is derived from an EMBL/GenBank/DDBJ whole genome shotgun (WGS) entry which is preliminary data.</text>
</comment>
<dbReference type="EMBL" id="CAMPGE010020295">
    <property type="protein sequence ID" value="CAI2378557.1"/>
    <property type="molecule type" value="Genomic_DNA"/>
</dbReference>
<keyword evidence="5 6" id="KW-0472">Membrane</keyword>
<keyword evidence="9" id="KW-1185">Reference proteome</keyword>
<dbReference type="AlphaFoldDB" id="A0AAD1XU76"/>
<dbReference type="Proteomes" id="UP001295684">
    <property type="component" value="Unassembled WGS sequence"/>
</dbReference>
<accession>A0AAD1XU76</accession>
<dbReference type="GO" id="GO:0005886">
    <property type="term" value="C:plasma membrane"/>
    <property type="evidence" value="ECO:0007669"/>
    <property type="project" value="TreeGrafter"/>
</dbReference>
<dbReference type="GO" id="GO:0005789">
    <property type="term" value="C:endoplasmic reticulum membrane"/>
    <property type="evidence" value="ECO:0007669"/>
    <property type="project" value="InterPro"/>
</dbReference>
<evidence type="ECO:0000313" key="8">
    <source>
        <dbReference type="EMBL" id="CAI2378557.1"/>
    </source>
</evidence>
<protein>
    <recommendedName>
        <fullName evidence="7">MSP domain-containing protein</fullName>
    </recommendedName>
</protein>
<evidence type="ECO:0000256" key="2">
    <source>
        <dbReference type="ARBA" id="ARBA00008932"/>
    </source>
</evidence>
<dbReference type="SUPFAM" id="SSF49354">
    <property type="entry name" value="PapD-like"/>
    <property type="match status" value="1"/>
</dbReference>
<keyword evidence="3 6" id="KW-0812">Transmembrane</keyword>
<dbReference type="PROSITE" id="PS50202">
    <property type="entry name" value="MSP"/>
    <property type="match status" value="1"/>
</dbReference>
<dbReference type="Pfam" id="PF00635">
    <property type="entry name" value="Motile_Sperm"/>
    <property type="match status" value="1"/>
</dbReference>
<proteinExistence type="inferred from homology"/>
<dbReference type="GO" id="GO:0090158">
    <property type="term" value="P:endoplasmic reticulum membrane organization"/>
    <property type="evidence" value="ECO:0007669"/>
    <property type="project" value="TreeGrafter"/>
</dbReference>
<dbReference type="InterPro" id="IPR000535">
    <property type="entry name" value="MSP_dom"/>
</dbReference>
<evidence type="ECO:0000313" key="9">
    <source>
        <dbReference type="Proteomes" id="UP001295684"/>
    </source>
</evidence>
<comment type="subcellular location">
    <subcellularLocation>
        <location evidence="1">Membrane</location>
        <topology evidence="1">Single-pass type IV membrane protein</topology>
    </subcellularLocation>
</comment>
<dbReference type="InterPro" id="IPR013783">
    <property type="entry name" value="Ig-like_fold"/>
</dbReference>
<gene>
    <name evidence="8" type="ORF">ECRASSUSDP1_LOCUS19954</name>
</gene>
<keyword evidence="4 6" id="KW-1133">Transmembrane helix</keyword>
<dbReference type="InterPro" id="IPR016763">
    <property type="entry name" value="VAP"/>
</dbReference>
<feature type="transmembrane region" description="Helical" evidence="6">
    <location>
        <begin position="242"/>
        <end position="261"/>
    </location>
</feature>
<sequence length="264" mass="29472">MEASSTSPKDTIIELNPESQVTFVKKDIASLPETTLEVKNNSDKTVLFKIKTTDPAKYLVKPNHGVLSSAKGTKILITTQKPTMQKIKNDRFLVVAIEFEGDKSEIPSTPNQVERFMKTYFDNAPKEKLFMKKLKIVNDETLGLTYASFKGNRTSIIKPGEDPSDLRSSGVVLNKEKSSHVELEEKYNDIVSKVNQLTTKKVELANIIKTKTKNLQLIEKARYAQTGRDSSMAKPADSEGNFSLIHIAGVFILFFVIGIYYSSG</sequence>
<evidence type="ECO:0000259" key="7">
    <source>
        <dbReference type="PROSITE" id="PS50202"/>
    </source>
</evidence>
<evidence type="ECO:0000256" key="1">
    <source>
        <dbReference type="ARBA" id="ARBA00004211"/>
    </source>
</evidence>
<reference evidence="8" key="1">
    <citation type="submission" date="2023-07" db="EMBL/GenBank/DDBJ databases">
        <authorList>
            <consortium name="AG Swart"/>
            <person name="Singh M."/>
            <person name="Singh A."/>
            <person name="Seah K."/>
            <person name="Emmerich C."/>
        </authorList>
    </citation>
    <scope>NUCLEOTIDE SEQUENCE</scope>
    <source>
        <strain evidence="8">DP1</strain>
    </source>
</reference>
<dbReference type="PANTHER" id="PTHR10809">
    <property type="entry name" value="VESICLE-ASSOCIATED MEMBRANE PROTEIN-ASSOCIATED PROTEIN"/>
    <property type="match status" value="1"/>
</dbReference>
<evidence type="ECO:0000256" key="3">
    <source>
        <dbReference type="ARBA" id="ARBA00022692"/>
    </source>
</evidence>
<dbReference type="GO" id="GO:0061817">
    <property type="term" value="P:endoplasmic reticulum-plasma membrane tethering"/>
    <property type="evidence" value="ECO:0007669"/>
    <property type="project" value="TreeGrafter"/>
</dbReference>
<organism evidence="8 9">
    <name type="scientific">Euplotes crassus</name>
    <dbReference type="NCBI Taxonomy" id="5936"/>
    <lineage>
        <taxon>Eukaryota</taxon>
        <taxon>Sar</taxon>
        <taxon>Alveolata</taxon>
        <taxon>Ciliophora</taxon>
        <taxon>Intramacronucleata</taxon>
        <taxon>Spirotrichea</taxon>
        <taxon>Hypotrichia</taxon>
        <taxon>Euplotida</taxon>
        <taxon>Euplotidae</taxon>
        <taxon>Moneuplotes</taxon>
    </lineage>
</organism>
<dbReference type="Gene3D" id="2.60.40.10">
    <property type="entry name" value="Immunoglobulins"/>
    <property type="match status" value="1"/>
</dbReference>
<dbReference type="PANTHER" id="PTHR10809:SF6">
    <property type="entry name" value="AT11025P-RELATED"/>
    <property type="match status" value="1"/>
</dbReference>